<sequence length="235" mass="25593">QPQPEDLAKFGIKARDFAYESKLPPIPPFRRKPPQSGLMRSPKRLRRFGEEDVDNEDVFSAGKKPKLQRVDTEPVIEEPPSQRMPAYSDITKLPPLLLPSSQPPIYDSQESEPYVDTPLVTPNGSLNWGFKDTSSIPASQLDTASQATIPDLISMAQLGLARLVDLQKDDMDIEPVAVSVPNSPTPASVTAPRLASPCPIRAPSPPIPSSPPATPPATIPSSSAEVSPRYCLRKR</sequence>
<organism evidence="2 3">
    <name type="scientific">Armillaria tabescens</name>
    <name type="common">Ringless honey mushroom</name>
    <name type="synonym">Agaricus tabescens</name>
    <dbReference type="NCBI Taxonomy" id="1929756"/>
    <lineage>
        <taxon>Eukaryota</taxon>
        <taxon>Fungi</taxon>
        <taxon>Dikarya</taxon>
        <taxon>Basidiomycota</taxon>
        <taxon>Agaricomycotina</taxon>
        <taxon>Agaricomycetes</taxon>
        <taxon>Agaricomycetidae</taxon>
        <taxon>Agaricales</taxon>
        <taxon>Marasmiineae</taxon>
        <taxon>Physalacriaceae</taxon>
        <taxon>Desarmillaria</taxon>
    </lineage>
</organism>
<dbReference type="Proteomes" id="UP001175211">
    <property type="component" value="Unassembled WGS sequence"/>
</dbReference>
<name>A0AA39NAG0_ARMTA</name>
<feature type="non-terminal residue" evidence="2">
    <location>
        <position position="1"/>
    </location>
</feature>
<dbReference type="RefSeq" id="XP_060333726.1">
    <property type="nucleotide sequence ID" value="XM_060466651.1"/>
</dbReference>
<evidence type="ECO:0000313" key="3">
    <source>
        <dbReference type="Proteomes" id="UP001175211"/>
    </source>
</evidence>
<protein>
    <submittedName>
        <fullName evidence="2">Uncharacterized protein</fullName>
    </submittedName>
</protein>
<feature type="compositionally biased region" description="Pro residues" evidence="1">
    <location>
        <begin position="200"/>
        <end position="218"/>
    </location>
</feature>
<feature type="non-terminal residue" evidence="2">
    <location>
        <position position="235"/>
    </location>
</feature>
<dbReference type="EMBL" id="JAUEPS010000010">
    <property type="protein sequence ID" value="KAK0461988.1"/>
    <property type="molecule type" value="Genomic_DNA"/>
</dbReference>
<comment type="caution">
    <text evidence="2">The sequence shown here is derived from an EMBL/GenBank/DDBJ whole genome shotgun (WGS) entry which is preliminary data.</text>
</comment>
<dbReference type="AlphaFoldDB" id="A0AA39NAG0"/>
<dbReference type="GeneID" id="85350199"/>
<gene>
    <name evidence="2" type="ORF">EV420DRAFT_1242894</name>
</gene>
<feature type="compositionally biased region" description="Low complexity" evidence="1">
    <location>
        <begin position="93"/>
        <end position="104"/>
    </location>
</feature>
<proteinExistence type="predicted"/>
<reference evidence="2" key="1">
    <citation type="submission" date="2023-06" db="EMBL/GenBank/DDBJ databases">
        <authorList>
            <consortium name="Lawrence Berkeley National Laboratory"/>
            <person name="Ahrendt S."/>
            <person name="Sahu N."/>
            <person name="Indic B."/>
            <person name="Wong-Bajracharya J."/>
            <person name="Merenyi Z."/>
            <person name="Ke H.-M."/>
            <person name="Monk M."/>
            <person name="Kocsube S."/>
            <person name="Drula E."/>
            <person name="Lipzen A."/>
            <person name="Balint B."/>
            <person name="Henrissat B."/>
            <person name="Andreopoulos B."/>
            <person name="Martin F.M."/>
            <person name="Harder C.B."/>
            <person name="Rigling D."/>
            <person name="Ford K.L."/>
            <person name="Foster G.D."/>
            <person name="Pangilinan J."/>
            <person name="Papanicolaou A."/>
            <person name="Barry K."/>
            <person name="LaButti K."/>
            <person name="Viragh M."/>
            <person name="Koriabine M."/>
            <person name="Yan M."/>
            <person name="Riley R."/>
            <person name="Champramary S."/>
            <person name="Plett K.L."/>
            <person name="Tsai I.J."/>
            <person name="Slot J."/>
            <person name="Sipos G."/>
            <person name="Plett J."/>
            <person name="Nagy L.G."/>
            <person name="Grigoriev I.V."/>
        </authorList>
    </citation>
    <scope>NUCLEOTIDE SEQUENCE</scope>
    <source>
        <strain evidence="2">CCBAS 213</strain>
    </source>
</reference>
<feature type="region of interest" description="Disordered" evidence="1">
    <location>
        <begin position="22"/>
        <end position="119"/>
    </location>
</feature>
<evidence type="ECO:0000256" key="1">
    <source>
        <dbReference type="SAM" id="MobiDB-lite"/>
    </source>
</evidence>
<keyword evidence="3" id="KW-1185">Reference proteome</keyword>
<feature type="region of interest" description="Disordered" evidence="1">
    <location>
        <begin position="176"/>
        <end position="235"/>
    </location>
</feature>
<accession>A0AA39NAG0</accession>
<evidence type="ECO:0000313" key="2">
    <source>
        <dbReference type="EMBL" id="KAK0461988.1"/>
    </source>
</evidence>